<dbReference type="EMBL" id="PGGK01000006">
    <property type="protein sequence ID" value="TGC09151.1"/>
    <property type="molecule type" value="Genomic_DNA"/>
</dbReference>
<proteinExistence type="predicted"/>
<dbReference type="InterPro" id="IPR016490">
    <property type="entry name" value="Tscrpt_reg_HTH_AF0396-typ3"/>
</dbReference>
<evidence type="ECO:0000313" key="2">
    <source>
        <dbReference type="EMBL" id="TGC09151.1"/>
    </source>
</evidence>
<evidence type="ECO:0000259" key="1">
    <source>
        <dbReference type="Pfam" id="PF08350"/>
    </source>
</evidence>
<gene>
    <name evidence="2" type="ORF">CUN85_07215</name>
</gene>
<accession>A0A4E0Q5K0</accession>
<dbReference type="SUPFAM" id="SSF46785">
    <property type="entry name" value="Winged helix' DNA-binding domain"/>
    <property type="match status" value="1"/>
</dbReference>
<name>A0A4E0Q5K0_9EURY</name>
<dbReference type="InterPro" id="IPR013561">
    <property type="entry name" value="FilR1_middle_dom"/>
</dbReference>
<organism evidence="2 3">
    <name type="scientific">Methanolobus halotolerans</name>
    <dbReference type="NCBI Taxonomy" id="2052935"/>
    <lineage>
        <taxon>Archaea</taxon>
        <taxon>Methanobacteriati</taxon>
        <taxon>Methanobacteriota</taxon>
        <taxon>Stenosarchaea group</taxon>
        <taxon>Methanomicrobia</taxon>
        <taxon>Methanosarcinales</taxon>
        <taxon>Methanosarcinaceae</taxon>
        <taxon>Methanolobus</taxon>
    </lineage>
</organism>
<dbReference type="PIRSF" id="PIRSF006692">
    <property type="entry name" value="TF_HTH_AF0396_prd"/>
    <property type="match status" value="1"/>
</dbReference>
<dbReference type="AlphaFoldDB" id="A0A4E0Q5K0"/>
<reference evidence="2 3" key="1">
    <citation type="submission" date="2017-11" db="EMBL/GenBank/DDBJ databases">
        <title>Isolation and Characterization of Methanogenic Archaea from Saline Meromictic Lake at Siberia.</title>
        <authorList>
            <person name="Shen Y."/>
            <person name="Huang H.-H."/>
            <person name="Lai M.-C."/>
            <person name="Chen S.-C."/>
        </authorList>
    </citation>
    <scope>NUCLEOTIDE SEQUENCE [LARGE SCALE GENOMIC DNA]</scope>
    <source>
        <strain evidence="2 3">SY-01</strain>
    </source>
</reference>
<comment type="caution">
    <text evidence="2">The sequence shown here is derived from an EMBL/GenBank/DDBJ whole genome shotgun (WGS) entry which is preliminary data.</text>
</comment>
<evidence type="ECO:0000313" key="3">
    <source>
        <dbReference type="Proteomes" id="UP000297295"/>
    </source>
</evidence>
<dbReference type="Proteomes" id="UP000297295">
    <property type="component" value="Unassembled WGS sequence"/>
</dbReference>
<keyword evidence="3" id="KW-1185">Reference proteome</keyword>
<protein>
    <recommendedName>
        <fullName evidence="1">Methanogenesis regulatory protein FilR1 middle domain-containing protein</fullName>
    </recommendedName>
</protein>
<feature type="domain" description="Methanogenesis regulatory protein FilR1 middle" evidence="1">
    <location>
        <begin position="124"/>
        <end position="251"/>
    </location>
</feature>
<dbReference type="InterPro" id="IPR036390">
    <property type="entry name" value="WH_DNA-bd_sf"/>
</dbReference>
<dbReference type="Pfam" id="PF08350">
    <property type="entry name" value="FilR1_middle"/>
    <property type="match status" value="1"/>
</dbReference>
<sequence length="259" mass="29679">MPLLETFGLSEHKINLLLMLYEGPKNKNMILESLGISSQALVPTIRMLEHNNIIIHHDGTYGLTSIGKIAVDEMIPFLQTLEFLESNIDYLAQHKLGFIPFDLLKRIRELCPYKIMRPHFSEVFEFNKVLEETTDSSKSFRIVTSLLLPSFTSFLSKWADEGIEISMIVSEELLTKIRSEHLFFFKGLLHKGQIKIFVYPGDMCLQTLILNDHCFSCNLLSKGGSISREQLISCHPGALKWGKELFEYYKQYSAPVTLV</sequence>